<dbReference type="KEGG" id="aori:SD37_09735"/>
<reference evidence="1 2" key="1">
    <citation type="journal article" date="2015" name="Genome Announc.">
        <title>Draft Genome Sequence of Norvancomycin-Producing Strain Amycolatopsis orientalis CPCC200066.</title>
        <authorList>
            <person name="Lei X."/>
            <person name="Yuan F."/>
            <person name="Shi Y."/>
            <person name="Li X."/>
            <person name="Wang L."/>
            <person name="Hong B."/>
        </authorList>
    </citation>
    <scope>NUCLEOTIDE SEQUENCE [LARGE SCALE GENOMIC DNA]</scope>
    <source>
        <strain evidence="1 2">B-37</strain>
    </source>
</reference>
<dbReference type="AlphaFoldDB" id="A0A193BUJ8"/>
<evidence type="ECO:0008006" key="3">
    <source>
        <dbReference type="Google" id="ProtNLM"/>
    </source>
</evidence>
<proteinExistence type="predicted"/>
<evidence type="ECO:0000313" key="2">
    <source>
        <dbReference type="Proteomes" id="UP000093695"/>
    </source>
</evidence>
<gene>
    <name evidence="1" type="ORF">SD37_09735</name>
</gene>
<keyword evidence="2" id="KW-1185">Reference proteome</keyword>
<dbReference type="Proteomes" id="UP000093695">
    <property type="component" value="Chromosome"/>
</dbReference>
<dbReference type="InterPro" id="IPR047659">
    <property type="entry name" value="T7SS_assoc"/>
</dbReference>
<dbReference type="EMBL" id="CP016174">
    <property type="protein sequence ID" value="ANN15896.1"/>
    <property type="molecule type" value="Genomic_DNA"/>
</dbReference>
<sequence>MSEGSEESASADATDSRLLLLLDPEFRMNEEQRDLPPHVILGAWIVGETGAPSRFHPNPEYRPSTPGSPLDPVDAVLRALADGQDVADQFSVVLRDTVLGIATDEQGSALIKPAPDGVPSVQVATSFGHRARVGDDVRWLDVTVEELADALPQHGVDVLLNPGSPASMRVLADAIRAAAEAEDQ</sequence>
<name>A0A193BUJ8_AMYOR</name>
<accession>A0A193BUJ8</accession>
<dbReference type="NCBIfam" id="NF033532">
    <property type="entry name" value="lone7para_assoc"/>
    <property type="match status" value="1"/>
</dbReference>
<protein>
    <recommendedName>
        <fullName evidence="3">Type VII secretion system-associated protein</fullName>
    </recommendedName>
</protein>
<organism evidence="1 2">
    <name type="scientific">Amycolatopsis orientalis</name>
    <name type="common">Nocardia orientalis</name>
    <dbReference type="NCBI Taxonomy" id="31958"/>
    <lineage>
        <taxon>Bacteria</taxon>
        <taxon>Bacillati</taxon>
        <taxon>Actinomycetota</taxon>
        <taxon>Actinomycetes</taxon>
        <taxon>Pseudonocardiales</taxon>
        <taxon>Pseudonocardiaceae</taxon>
        <taxon>Amycolatopsis</taxon>
    </lineage>
</organism>
<dbReference type="RefSeq" id="WP_044851390.1">
    <property type="nucleotide sequence ID" value="NZ_CP016174.1"/>
</dbReference>
<evidence type="ECO:0000313" key="1">
    <source>
        <dbReference type="EMBL" id="ANN15896.1"/>
    </source>
</evidence>